<gene>
    <name evidence="1" type="ORF">XVE_3125</name>
</gene>
<accession>F0BFW1</accession>
<dbReference type="GeneID" id="46983589"/>
<dbReference type="AlphaFoldDB" id="F0BFW1"/>
<dbReference type="RefSeq" id="WP_005994225.1">
    <property type="nucleotide sequence ID" value="NZ_AEQV01000113.1"/>
</dbReference>
<organism evidence="1 2">
    <name type="scientific">Xanthomonas vesicatoria ATCC 35937</name>
    <dbReference type="NCBI Taxonomy" id="925775"/>
    <lineage>
        <taxon>Bacteria</taxon>
        <taxon>Pseudomonadati</taxon>
        <taxon>Pseudomonadota</taxon>
        <taxon>Gammaproteobacteria</taxon>
        <taxon>Lysobacterales</taxon>
        <taxon>Lysobacteraceae</taxon>
        <taxon>Xanthomonas</taxon>
    </lineage>
</organism>
<name>F0BFW1_9XANT</name>
<sequence length="174" mass="19164">MTDRLFAPIPSTAELLTKIKKPSKQRSNAAEVVRWSFYLLIALVVAMGISAGLSIIGLLSVTTTRSVLTVLMTIVALTFWVWLLAQTLDVFLTLKAEYRLAAAEVDENILLEQGVISTLTRCDPLRLREHAKLMELRAKILTRRSQMGVAVSAVCAVLIKLREAGEKAAVWGTL</sequence>
<dbReference type="KEGG" id="xve:BJD12_19880"/>
<evidence type="ECO:0000313" key="2">
    <source>
        <dbReference type="Proteomes" id="UP000003299"/>
    </source>
</evidence>
<dbReference type="Proteomes" id="UP000003299">
    <property type="component" value="Unassembled WGS sequence"/>
</dbReference>
<protein>
    <submittedName>
        <fullName evidence="1">Uncharacterized protein</fullName>
    </submittedName>
</protein>
<comment type="caution">
    <text evidence="1">The sequence shown here is derived from an EMBL/GenBank/DDBJ whole genome shotgun (WGS) entry which is preliminary data.</text>
</comment>
<reference evidence="1 2" key="1">
    <citation type="journal article" date="2011" name="BMC Genomics">
        <title>Comparative genomics reveals diversity among xanthomonads infecting tomato and pepper.</title>
        <authorList>
            <person name="Potnis N."/>
            <person name="Krasileva K."/>
            <person name="Chow V."/>
            <person name="Almeida N.F."/>
            <person name="Patil P.B."/>
            <person name="Ryan R.P."/>
            <person name="Sharlach M."/>
            <person name="Behlau F."/>
            <person name="Dow J.M."/>
            <person name="Momol M.T."/>
            <person name="White F.F."/>
            <person name="Preston J.F."/>
            <person name="Vinatzer B.A."/>
            <person name="Koebnik R."/>
            <person name="Setubal J.C."/>
            <person name="Norman D.J."/>
            <person name="Staskawicz B.J."/>
            <person name="Jones J.B."/>
        </authorList>
    </citation>
    <scope>NUCLEOTIDE SEQUENCE [LARGE SCALE GENOMIC DNA]</scope>
    <source>
        <strain evidence="1 2">ATCC 35937</strain>
    </source>
</reference>
<evidence type="ECO:0000313" key="1">
    <source>
        <dbReference type="EMBL" id="EGD08643.1"/>
    </source>
</evidence>
<dbReference type="EMBL" id="AEQV01000113">
    <property type="protein sequence ID" value="EGD08643.1"/>
    <property type="molecule type" value="Genomic_DNA"/>
</dbReference>
<proteinExistence type="predicted"/>